<dbReference type="Pfam" id="PF25917">
    <property type="entry name" value="BSH_RND"/>
    <property type="match status" value="1"/>
</dbReference>
<gene>
    <name evidence="10" type="ORF">BKK80_27810</name>
</gene>
<comment type="subcellular location">
    <subcellularLocation>
        <location evidence="1">Cell membrane</location>
    </subcellularLocation>
</comment>
<dbReference type="PANTHER" id="PTHR30469">
    <property type="entry name" value="MULTIDRUG RESISTANCE PROTEIN MDTA"/>
    <property type="match status" value="1"/>
</dbReference>
<dbReference type="InterPro" id="IPR058625">
    <property type="entry name" value="MdtA-like_BSH"/>
</dbReference>
<dbReference type="Gene3D" id="2.40.420.20">
    <property type="match status" value="1"/>
</dbReference>
<keyword evidence="11" id="KW-1185">Reference proteome</keyword>
<feature type="domain" description="Multidrug resistance protein MdtA-like barrel-sandwich hybrid" evidence="7">
    <location>
        <begin position="64"/>
        <end position="219"/>
    </location>
</feature>
<dbReference type="Pfam" id="PF25967">
    <property type="entry name" value="RND-MFP_C"/>
    <property type="match status" value="1"/>
</dbReference>
<dbReference type="InterPro" id="IPR058623">
    <property type="entry name" value="MacA"/>
</dbReference>
<feature type="domain" description="Multidrug resistance protein MdtA-like C-terminal permuted SH3" evidence="9">
    <location>
        <begin position="309"/>
        <end position="368"/>
    </location>
</feature>
<feature type="region of interest" description="Disordered" evidence="6">
    <location>
        <begin position="367"/>
        <end position="402"/>
    </location>
</feature>
<dbReference type="Gene3D" id="2.40.50.100">
    <property type="match status" value="1"/>
</dbReference>
<protein>
    <submittedName>
        <fullName evidence="10">Efflux transporter periplasmic adaptor subunit</fullName>
    </submittedName>
</protein>
<organism evidence="10 11">
    <name type="scientific">Cupriavidus malaysiensis</name>
    <dbReference type="NCBI Taxonomy" id="367825"/>
    <lineage>
        <taxon>Bacteria</taxon>
        <taxon>Pseudomonadati</taxon>
        <taxon>Pseudomonadota</taxon>
        <taxon>Betaproteobacteria</taxon>
        <taxon>Burkholderiales</taxon>
        <taxon>Burkholderiaceae</taxon>
        <taxon>Cupriavidus</taxon>
    </lineage>
</organism>
<dbReference type="NCBIfam" id="TIGR01730">
    <property type="entry name" value="RND_mfp"/>
    <property type="match status" value="1"/>
</dbReference>
<evidence type="ECO:0000256" key="4">
    <source>
        <dbReference type="ARBA" id="ARBA00023054"/>
    </source>
</evidence>
<comment type="similarity">
    <text evidence="2">Belongs to the membrane fusion protein (MFP) (TC 8.A.1) family.</text>
</comment>
<dbReference type="InterPro" id="IPR058627">
    <property type="entry name" value="MdtA-like_C"/>
</dbReference>
<evidence type="ECO:0000256" key="2">
    <source>
        <dbReference type="ARBA" id="ARBA00009477"/>
    </source>
</evidence>
<dbReference type="Proteomes" id="UP000177515">
    <property type="component" value="Chromosome 2"/>
</dbReference>
<dbReference type="NCBIfam" id="NF008606">
    <property type="entry name" value="PRK11578.1"/>
    <property type="match status" value="1"/>
</dbReference>
<accession>A0ABM6FCT3</accession>
<sequence length="402" mass="43455">MQATLSRRRRLPLLLGALGLLALAGAGLAWRLGTPPQPEFLSAPVVRGDLEDAVMAIGVLQPLRQVEVGAQANGQLKSLKVKLGDHVKRGDLLAQIDAVQPHNVLLQAEAALAALQARRDSNQARLRQARLEWQRQRDMRAHDASAEQDLVAAQAELRAQEAALRETTAEIAQQRSRVAAARTDLGFTRITAPMDGEVVALNTLEGQTVVASYQVPNILKLADLSTMTVRAQVSEADVIRIREQQPVYFTVLGAPDRRYHGRLRAIQPSPEKINNAVFFNALFDVPNPDRSLRIDMTAQVSIVLGAVKQAVLVPLSALGPRRPDGRFPARVLHADGSVEHRQVRTGLRNNVNAQVLEGLREGERVVTGDSTDAAAPAPASNRAARQARGPALAARPATSRSA</sequence>
<evidence type="ECO:0000256" key="1">
    <source>
        <dbReference type="ARBA" id="ARBA00004236"/>
    </source>
</evidence>
<keyword evidence="3" id="KW-0813">Transport</keyword>
<evidence type="ECO:0000256" key="3">
    <source>
        <dbReference type="ARBA" id="ARBA00022448"/>
    </source>
</evidence>
<evidence type="ECO:0000256" key="6">
    <source>
        <dbReference type="SAM" id="MobiDB-lite"/>
    </source>
</evidence>
<evidence type="ECO:0000313" key="10">
    <source>
        <dbReference type="EMBL" id="AOZ09550.1"/>
    </source>
</evidence>
<dbReference type="Gene3D" id="6.10.140.1990">
    <property type="match status" value="1"/>
</dbReference>
<proteinExistence type="inferred from homology"/>
<dbReference type="InterPro" id="IPR058626">
    <property type="entry name" value="MdtA-like_b-barrel"/>
</dbReference>
<dbReference type="InterPro" id="IPR030190">
    <property type="entry name" value="MacA_alpha-hairpin_sf"/>
</dbReference>
<dbReference type="EMBL" id="CP017755">
    <property type="protein sequence ID" value="AOZ09550.1"/>
    <property type="molecule type" value="Genomic_DNA"/>
</dbReference>
<reference evidence="10 11" key="1">
    <citation type="submission" date="2016-10" db="EMBL/GenBank/DDBJ databases">
        <title>Complete genome sequences of three Cupriavidus strains isolated from various Malaysian environments.</title>
        <authorList>
            <person name="Abdullah A.A.-A."/>
            <person name="Shafie N.A.H."/>
            <person name="Lau N.S."/>
        </authorList>
    </citation>
    <scope>NUCLEOTIDE SEQUENCE [LARGE SCALE GENOMIC DNA]</scope>
    <source>
        <strain evidence="10 11">USMAA1020</strain>
    </source>
</reference>
<evidence type="ECO:0000259" key="8">
    <source>
        <dbReference type="Pfam" id="PF25944"/>
    </source>
</evidence>
<feature type="domain" description="Multidrug resistance protein MdtA-like beta-barrel" evidence="8">
    <location>
        <begin position="226"/>
        <end position="305"/>
    </location>
</feature>
<evidence type="ECO:0000259" key="9">
    <source>
        <dbReference type="Pfam" id="PF25967"/>
    </source>
</evidence>
<keyword evidence="4 5" id="KW-0175">Coiled coil</keyword>
<name>A0ABM6FCT3_9BURK</name>
<dbReference type="SUPFAM" id="SSF111369">
    <property type="entry name" value="HlyD-like secretion proteins"/>
    <property type="match status" value="1"/>
</dbReference>
<dbReference type="Gene3D" id="2.40.30.170">
    <property type="match status" value="1"/>
</dbReference>
<feature type="compositionally biased region" description="Low complexity" evidence="6">
    <location>
        <begin position="373"/>
        <end position="402"/>
    </location>
</feature>
<dbReference type="PANTHER" id="PTHR30469:SF33">
    <property type="entry name" value="SLR1207 PROTEIN"/>
    <property type="match status" value="1"/>
</dbReference>
<evidence type="ECO:0000256" key="5">
    <source>
        <dbReference type="SAM" id="Coils"/>
    </source>
</evidence>
<feature type="coiled-coil region" evidence="5">
    <location>
        <begin position="105"/>
        <end position="184"/>
    </location>
</feature>
<evidence type="ECO:0000259" key="7">
    <source>
        <dbReference type="Pfam" id="PF25917"/>
    </source>
</evidence>
<evidence type="ECO:0000313" key="11">
    <source>
        <dbReference type="Proteomes" id="UP000177515"/>
    </source>
</evidence>
<dbReference type="Pfam" id="PF25944">
    <property type="entry name" value="Beta-barrel_RND"/>
    <property type="match status" value="1"/>
</dbReference>
<dbReference type="InterPro" id="IPR006143">
    <property type="entry name" value="RND_pump_MFP"/>
</dbReference>
<dbReference type="RefSeq" id="WP_071040017.1">
    <property type="nucleotide sequence ID" value="NZ_CP017755.1"/>
</dbReference>